<evidence type="ECO:0000313" key="8">
    <source>
        <dbReference type="EMBL" id="VFD33039.1"/>
    </source>
</evidence>
<dbReference type="EMBL" id="DAEPXK010000069">
    <property type="protein sequence ID" value="HBH1544267.1"/>
    <property type="molecule type" value="Genomic_DNA"/>
</dbReference>
<evidence type="ECO:0000313" key="7">
    <source>
        <dbReference type="EMBL" id="SJS78081.1"/>
    </source>
</evidence>
<evidence type="ECO:0000313" key="10">
    <source>
        <dbReference type="Proteomes" id="UP000189137"/>
    </source>
</evidence>
<dbReference type="Pfam" id="PF02342">
    <property type="entry name" value="TerD"/>
    <property type="match status" value="1"/>
</dbReference>
<dbReference type="Gene3D" id="2.60.60.30">
    <property type="entry name" value="sav2460 like domains"/>
    <property type="match status" value="1"/>
</dbReference>
<dbReference type="Proteomes" id="UP000189137">
    <property type="component" value="Unassembled WGS sequence"/>
</dbReference>
<dbReference type="KEGG" id="pdf:CD630DERM_16520"/>
<evidence type="ECO:0000313" key="6">
    <source>
        <dbReference type="EMBL" id="HBH1544732.1"/>
    </source>
</evidence>
<dbReference type="EMBL" id="CAADAN010000008">
    <property type="protein sequence ID" value="VFD33039.1"/>
    <property type="molecule type" value="Genomic_DNA"/>
</dbReference>
<evidence type="ECO:0000313" key="5">
    <source>
        <dbReference type="EMBL" id="HBH1544267.1"/>
    </source>
</evidence>
<evidence type="ECO:0000313" key="9">
    <source>
        <dbReference type="EMBL" id="VHX92214.1"/>
    </source>
</evidence>
<evidence type="ECO:0000259" key="1">
    <source>
        <dbReference type="Pfam" id="PF02342"/>
    </source>
</evidence>
<evidence type="ECO:0000313" key="2">
    <source>
        <dbReference type="EMBL" id="CDS86914.1"/>
    </source>
</evidence>
<evidence type="ECO:0000313" key="3">
    <source>
        <dbReference type="EMBL" id="CDS87247.1"/>
    </source>
</evidence>
<protein>
    <submittedName>
        <fullName evidence="2 8">Tellurium resistance protein</fullName>
    </submittedName>
    <submittedName>
        <fullName evidence="5">TerD family protein</fullName>
    </submittedName>
    <submittedName>
        <fullName evidence="7">Uncharacterized protein involved in stress response</fullName>
    </submittedName>
</protein>
<dbReference type="EMBL" id="LK932515">
    <property type="protein sequence ID" value="CDS87247.1"/>
    <property type="molecule type" value="Genomic_DNA"/>
</dbReference>
<dbReference type="EMBL" id="LK932916">
    <property type="protein sequence ID" value="CDT05213.1"/>
    <property type="molecule type" value="Genomic_DNA"/>
</dbReference>
<dbReference type="Proteomes" id="UP000411588">
    <property type="component" value="Unassembled WGS sequence"/>
</dbReference>
<dbReference type="CDD" id="cd06974">
    <property type="entry name" value="TerD_like"/>
    <property type="match status" value="1"/>
</dbReference>
<reference evidence="5" key="3">
    <citation type="journal article" date="2018" name="Genome Biol.">
        <title>SKESA: strategic k-mer extension for scrupulous assemblies.</title>
        <authorList>
            <person name="Souvorov A."/>
            <person name="Agarwala R."/>
            <person name="Lipman D.J."/>
        </authorList>
    </citation>
    <scope>NUCLEOTIDE SEQUENCE</scope>
    <source>
        <strain evidence="5">HN1000</strain>
    </source>
</reference>
<evidence type="ECO:0000313" key="11">
    <source>
        <dbReference type="Proteomes" id="UP000372533"/>
    </source>
</evidence>
<dbReference type="OMA" id="LYGWGLQ"/>
<evidence type="ECO:0000313" key="12">
    <source>
        <dbReference type="Proteomes" id="UP000411588"/>
    </source>
</evidence>
<reference evidence="7 10" key="2">
    <citation type="submission" date="2017-02" db="EMBL/GenBank/DDBJ databases">
        <authorList>
            <consortium name="Pathogen Informatics"/>
        </authorList>
    </citation>
    <scope>NUCLEOTIDE SEQUENCE [LARGE SCALE GENOMIC DNA]</scope>
    <source>
        <strain evidence="12">clo34</strain>
        <strain evidence="8">Clo34</strain>
        <strain evidence="9">Tl291</strain>
        <strain evidence="11">tl291</strain>
        <strain evidence="7 10">VRECD0157</strain>
    </source>
</reference>
<dbReference type="AlphaFoldDB" id="A0A031WJP9"/>
<feature type="domain" description="TerD" evidence="1">
    <location>
        <begin position="1"/>
        <end position="124"/>
    </location>
</feature>
<gene>
    <name evidence="4" type="ORF">BN1095_260040</name>
    <name evidence="3" type="ORF">BN1096_610088</name>
    <name evidence="2" type="ORF">BN1097_610037</name>
    <name evidence="5" type="ORF">KRM00_003814</name>
    <name evidence="6" type="ORF">KRM00_004335</name>
    <name evidence="9" type="ORF">SAMEA1402366_00090</name>
    <name evidence="8" type="ORF">SAMEA1402399_02380</name>
    <name evidence="7" type="ORF">SAMEA3375112_02885</name>
</gene>
<organism evidence="2">
    <name type="scientific">Clostridioides difficile</name>
    <name type="common">Peptoclostridium difficile</name>
    <dbReference type="NCBI Taxonomy" id="1496"/>
    <lineage>
        <taxon>Bacteria</taxon>
        <taxon>Bacillati</taxon>
        <taxon>Bacillota</taxon>
        <taxon>Clostridia</taxon>
        <taxon>Peptostreptococcales</taxon>
        <taxon>Peptostreptococcaceae</taxon>
        <taxon>Clostridioides</taxon>
    </lineage>
</organism>
<dbReference type="EMBL" id="LK932400">
    <property type="protein sequence ID" value="CDS86914.1"/>
    <property type="molecule type" value="Genomic_DNA"/>
</dbReference>
<dbReference type="GeneID" id="66354064"/>
<dbReference type="Proteomes" id="UP000878956">
    <property type="component" value="Unassembled WGS sequence"/>
</dbReference>
<dbReference type="InterPro" id="IPR003325">
    <property type="entry name" value="TerD"/>
</dbReference>
<reference evidence="2" key="1">
    <citation type="submission" date="2014-07" db="EMBL/GenBank/DDBJ databases">
        <authorList>
            <person name="Monot Marc"/>
        </authorList>
    </citation>
    <scope>NUCLEOTIDE SEQUENCE</scope>
    <source>
        <strain evidence="4">7032989</strain>
        <strain evidence="2">7032994</strain>
    </source>
</reference>
<name>A0A031WJP9_CLODI</name>
<evidence type="ECO:0000313" key="4">
    <source>
        <dbReference type="EMBL" id="CDT05213.1"/>
    </source>
</evidence>
<dbReference type="Proteomes" id="UP000372533">
    <property type="component" value="Unassembled WGS sequence"/>
</dbReference>
<dbReference type="EMBL" id="FUPS01000010">
    <property type="protein sequence ID" value="SJS78081.1"/>
    <property type="molecule type" value="Genomic_DNA"/>
</dbReference>
<reference evidence="5" key="4">
    <citation type="submission" date="2021-06" db="EMBL/GenBank/DDBJ databases">
        <authorList>
            <consortium name="NCBI Pathogen Detection Project"/>
        </authorList>
    </citation>
    <scope>NUCLEOTIDE SEQUENCE</scope>
    <source>
        <strain evidence="5">HN1000</strain>
    </source>
</reference>
<dbReference type="EMBL" id="DAEPXK010000141">
    <property type="protein sequence ID" value="HBH1544732.1"/>
    <property type="molecule type" value="Genomic_DNA"/>
</dbReference>
<dbReference type="EMBL" id="CAAJVP010000001">
    <property type="protein sequence ID" value="VHX92214.1"/>
    <property type="molecule type" value="Genomic_DNA"/>
</dbReference>
<sequence length="199" mass="22384">MAIELKKGQKINLTKKENSDLGEILVNLNWNQKVQKKGFFGSLRSSNIDLDLGCLFEMKNGVKGAVQALGNAFGSLDNPPFAQLDGDDRTGSNTQGENLRINGNKIKDIKRILIYAFIYEGVANWSEADGIVTIKQKQDSDLVVKLDEHKNGYNMCSIALIENVNDETFSVEKVVKYFKGHREMDTEFHWGLKWVAGRK</sequence>
<dbReference type="RefSeq" id="WP_004454512.1">
    <property type="nucleotide sequence ID" value="NZ_AP031492.1"/>
</dbReference>
<accession>A0A031WJP9</accession>
<proteinExistence type="predicted"/>
<dbReference type="PATRIC" id="fig|1496.897.peg.2174"/>